<keyword evidence="5 7" id="KW-0547">Nucleotide-binding</keyword>
<comment type="caution">
    <text evidence="9">The sequence shown here is derived from an EMBL/GenBank/DDBJ whole genome shotgun (WGS) entry which is preliminary data.</text>
</comment>
<dbReference type="NCBIfam" id="TIGR01087">
    <property type="entry name" value="murD"/>
    <property type="match status" value="1"/>
</dbReference>
<evidence type="ECO:0000256" key="5">
    <source>
        <dbReference type="ARBA" id="ARBA00022741"/>
    </source>
</evidence>
<dbReference type="Gene3D" id="3.40.1190.10">
    <property type="entry name" value="Mur-like, catalytic domain"/>
    <property type="match status" value="1"/>
</dbReference>
<dbReference type="InterPro" id="IPR005762">
    <property type="entry name" value="MurD"/>
</dbReference>
<accession>A0A842J234</accession>
<gene>
    <name evidence="7" type="primary">murD</name>
    <name evidence="9" type="ORF">H7R39_00785</name>
</gene>
<name>A0A842J234_9BACT</name>
<dbReference type="Pfam" id="PF08245">
    <property type="entry name" value="Mur_ligase_M"/>
    <property type="match status" value="1"/>
</dbReference>
<keyword evidence="7" id="KW-0573">Peptidoglycan synthesis</keyword>
<dbReference type="PANTHER" id="PTHR43692:SF1">
    <property type="entry name" value="UDP-N-ACETYLMURAMOYLALANINE--D-GLUTAMATE LIGASE"/>
    <property type="match status" value="1"/>
</dbReference>
<dbReference type="SUPFAM" id="SSF53244">
    <property type="entry name" value="MurD-like peptide ligases, peptide-binding domain"/>
    <property type="match status" value="1"/>
</dbReference>
<dbReference type="GO" id="GO:0051301">
    <property type="term" value="P:cell division"/>
    <property type="evidence" value="ECO:0007669"/>
    <property type="project" value="UniProtKB-KW"/>
</dbReference>
<feature type="binding site" evidence="7">
    <location>
        <begin position="100"/>
        <end position="106"/>
    </location>
    <ligand>
        <name>ATP</name>
        <dbReference type="ChEBI" id="CHEBI:30616"/>
    </ligand>
</feature>
<reference evidence="9 10" key="1">
    <citation type="submission" date="2020-08" db="EMBL/GenBank/DDBJ databases">
        <title>Complete genome and description of Campylobacter massiliensis Marseille-Q3452 sp. nov.</title>
        <authorList>
            <person name="Antezack A."/>
        </authorList>
    </citation>
    <scope>NUCLEOTIDE SEQUENCE [LARGE SCALE GENOMIC DNA]</scope>
    <source>
        <strain evidence="9 10">Marseille-Q3452</strain>
    </source>
</reference>
<proteinExistence type="inferred from homology"/>
<keyword evidence="7" id="KW-0131">Cell cycle</keyword>
<dbReference type="InterPro" id="IPR013221">
    <property type="entry name" value="Mur_ligase_cen"/>
</dbReference>
<feature type="domain" description="Mur ligase central" evidence="8">
    <location>
        <begin position="98"/>
        <end position="199"/>
    </location>
</feature>
<dbReference type="GO" id="GO:0071555">
    <property type="term" value="P:cell wall organization"/>
    <property type="evidence" value="ECO:0007669"/>
    <property type="project" value="UniProtKB-KW"/>
</dbReference>
<evidence type="ECO:0000256" key="7">
    <source>
        <dbReference type="HAMAP-Rule" id="MF_00639"/>
    </source>
</evidence>
<dbReference type="GO" id="GO:0009252">
    <property type="term" value="P:peptidoglycan biosynthetic process"/>
    <property type="evidence" value="ECO:0007669"/>
    <property type="project" value="UniProtKB-UniRule"/>
</dbReference>
<dbReference type="UniPathway" id="UPA00219"/>
<evidence type="ECO:0000259" key="8">
    <source>
        <dbReference type="Pfam" id="PF08245"/>
    </source>
</evidence>
<evidence type="ECO:0000256" key="4">
    <source>
        <dbReference type="ARBA" id="ARBA00022598"/>
    </source>
</evidence>
<comment type="catalytic activity">
    <reaction evidence="7">
        <text>UDP-N-acetyl-alpha-D-muramoyl-L-alanine + D-glutamate + ATP = UDP-N-acetyl-alpha-D-muramoyl-L-alanyl-D-glutamate + ADP + phosphate + H(+)</text>
        <dbReference type="Rhea" id="RHEA:16429"/>
        <dbReference type="ChEBI" id="CHEBI:15378"/>
        <dbReference type="ChEBI" id="CHEBI:29986"/>
        <dbReference type="ChEBI" id="CHEBI:30616"/>
        <dbReference type="ChEBI" id="CHEBI:43474"/>
        <dbReference type="ChEBI" id="CHEBI:83898"/>
        <dbReference type="ChEBI" id="CHEBI:83900"/>
        <dbReference type="ChEBI" id="CHEBI:456216"/>
        <dbReference type="EC" id="6.3.2.9"/>
    </reaction>
</comment>
<dbReference type="EC" id="6.3.2.9" evidence="7"/>
<keyword evidence="6 7" id="KW-0067">ATP-binding</keyword>
<keyword evidence="10" id="KW-1185">Reference proteome</keyword>
<comment type="function">
    <text evidence="7">Cell wall formation. Catalyzes the addition of glutamate to the nucleotide precursor UDP-N-acetylmuramoyl-L-alanine (UMA).</text>
</comment>
<keyword evidence="7" id="KW-0961">Cell wall biogenesis/degradation</keyword>
<dbReference type="Gene3D" id="3.90.190.20">
    <property type="entry name" value="Mur ligase, C-terminal domain"/>
    <property type="match status" value="1"/>
</dbReference>
<keyword evidence="7" id="KW-0132">Cell division</keyword>
<evidence type="ECO:0000313" key="10">
    <source>
        <dbReference type="Proteomes" id="UP000552683"/>
    </source>
</evidence>
<comment type="similarity">
    <text evidence="7">Belongs to the MurCDEF family.</text>
</comment>
<keyword evidence="7" id="KW-0133">Cell shape</keyword>
<dbReference type="InterPro" id="IPR036615">
    <property type="entry name" value="Mur_ligase_C_dom_sf"/>
</dbReference>
<dbReference type="AlphaFoldDB" id="A0A842J234"/>
<comment type="pathway">
    <text evidence="2 7">Cell wall biogenesis; peptidoglycan biosynthesis.</text>
</comment>
<dbReference type="SUPFAM" id="SSF53623">
    <property type="entry name" value="MurD-like peptide ligases, catalytic domain"/>
    <property type="match status" value="1"/>
</dbReference>
<evidence type="ECO:0000256" key="1">
    <source>
        <dbReference type="ARBA" id="ARBA00004496"/>
    </source>
</evidence>
<dbReference type="InterPro" id="IPR036565">
    <property type="entry name" value="Mur-like_cat_sf"/>
</dbReference>
<keyword evidence="3 7" id="KW-0963">Cytoplasm</keyword>
<dbReference type="GO" id="GO:0005524">
    <property type="term" value="F:ATP binding"/>
    <property type="evidence" value="ECO:0007669"/>
    <property type="project" value="UniProtKB-UniRule"/>
</dbReference>
<dbReference type="GO" id="GO:0005737">
    <property type="term" value="C:cytoplasm"/>
    <property type="evidence" value="ECO:0007669"/>
    <property type="project" value="UniProtKB-SubCell"/>
</dbReference>
<dbReference type="GO" id="GO:0008764">
    <property type="term" value="F:UDP-N-acetylmuramoylalanine-D-glutamate ligase activity"/>
    <property type="evidence" value="ECO:0007669"/>
    <property type="project" value="UniProtKB-UniRule"/>
</dbReference>
<organism evidence="9 10">
    <name type="scientific">Campylobacter massiliensis</name>
    <dbReference type="NCBI Taxonomy" id="2762557"/>
    <lineage>
        <taxon>Bacteria</taxon>
        <taxon>Pseudomonadati</taxon>
        <taxon>Campylobacterota</taxon>
        <taxon>Epsilonproteobacteria</taxon>
        <taxon>Campylobacterales</taxon>
        <taxon>Campylobacteraceae</taxon>
        <taxon>Campylobacter</taxon>
    </lineage>
</organism>
<dbReference type="GO" id="GO:0008360">
    <property type="term" value="P:regulation of cell shape"/>
    <property type="evidence" value="ECO:0007669"/>
    <property type="project" value="UniProtKB-KW"/>
</dbReference>
<dbReference type="RefSeq" id="WP_185897543.1">
    <property type="nucleotide sequence ID" value="NZ_JACLZK010000001.1"/>
</dbReference>
<dbReference type="EMBL" id="JACLZK010000001">
    <property type="protein sequence ID" value="MBC2881827.1"/>
    <property type="molecule type" value="Genomic_DNA"/>
</dbReference>
<sequence>MRKSLFGYGGTTRAIAKNFGKEGSWDIYDDKFSEISSDEWDNTLLPPNLFVPEKSSLEIPSPGFPPSHELVKKAQNLISEYDYFYKIYGTKMPFTVWISGTNGKTTTTKMAQHLLERYGSVMGGNVGVPLADLDVNAKIWVLETSSFTMHYTNAATPGIYALLPITPDHLSWHGDFAEYERAKLKPLAMMGENTVAILPKIYAGTPTKAKVISYENEADLARFCGVNLNDIAFKTPFLTDALLALAIQKILLDRCDARLLNDFIIEGNKLEEFRDARGRTWVNDTKATNIDASIQAVKRYEGKFLHLILGGDDKGVDMRPLFEALRGAKAQIYAIGSNTDMLMNLAGEFKIPAVKCELLNVAVGEIDKRFKFDGAAKASANSENLDEIALLSPAAASLDQFSSYVERGDEFKKAILNLQI</sequence>
<dbReference type="HAMAP" id="MF_00639">
    <property type="entry name" value="MurD"/>
    <property type="match status" value="1"/>
</dbReference>
<dbReference type="Proteomes" id="UP000552683">
    <property type="component" value="Unassembled WGS sequence"/>
</dbReference>
<comment type="subcellular location">
    <subcellularLocation>
        <location evidence="1 7">Cytoplasm</location>
    </subcellularLocation>
</comment>
<protein>
    <recommendedName>
        <fullName evidence="7">UDP-N-acetylmuramoylalanine--D-glutamate ligase</fullName>
        <ecNumber evidence="7">6.3.2.9</ecNumber>
    </recommendedName>
    <alternativeName>
        <fullName evidence="7">D-glutamic acid-adding enzyme</fullName>
    </alternativeName>
    <alternativeName>
        <fullName evidence="7">UDP-N-acetylmuramoyl-L-alanyl-D-glutamate synthetase</fullName>
    </alternativeName>
</protein>
<evidence type="ECO:0000256" key="2">
    <source>
        <dbReference type="ARBA" id="ARBA00004752"/>
    </source>
</evidence>
<evidence type="ECO:0000313" key="9">
    <source>
        <dbReference type="EMBL" id="MBC2881827.1"/>
    </source>
</evidence>
<dbReference type="PANTHER" id="PTHR43692">
    <property type="entry name" value="UDP-N-ACETYLMURAMOYLALANINE--D-GLUTAMATE LIGASE"/>
    <property type="match status" value="1"/>
</dbReference>
<keyword evidence="4 7" id="KW-0436">Ligase</keyword>
<evidence type="ECO:0000256" key="6">
    <source>
        <dbReference type="ARBA" id="ARBA00022840"/>
    </source>
</evidence>
<evidence type="ECO:0000256" key="3">
    <source>
        <dbReference type="ARBA" id="ARBA00022490"/>
    </source>
</evidence>